<dbReference type="FunCoup" id="Q6CIZ0">
    <property type="interactions" value="30"/>
</dbReference>
<sequence length="588" mass="66301">MSEDAERQPLLRDVNQGLRSSEPSNRFHKSSRNRVTAGIIAFIVLLTTTIFLGLIYVKSVLPDDVSFKEHIGDITNVEINDISFNGWTYIDEKRYYKLGVKSSVWLDYEAGSAVSERQKKLISFAGTRIMKELCFDLNSLDTFKQENDTDVVSLGKIIIPNTTCINIQQNSTTDLDLLVLVKPNTEQLIPILKQIWEKKYDGLNLWSSMDLKLKKRVFSHEIVLLSINKAKLYWRDFGLWKSVIDTLRHLSAEIYDTIERIEINNINLKEIEDGYDISCSIGVPNPLSSTCNKLGPGLLISPGMQWQTTFPGCRNENGIKLDNVVVHSPELTSESVSKPFINITLDSTLIGELPNEFLNHVCASDDSNVITPLSKLIKQLLDPKYLINLEVTCTAVDSKNYPNTLLEDYTALLPYLFTPLSVNYTVDVNNIVQEVGTRGIKLQWSTDLLGRKRLNVKGKIVAKVQIPFYQLKQDTTFSMQRIKGRTKLYHNDVHMLTVPLDSWTKCISNVVIDEDKPEKSYFDVSFDIDNDQVIIADTLALTHCINEVVFKGESTIFLKGKLDLMVATSIGDIVLLALPGEGSAVVRP</sequence>
<evidence type="ECO:0000313" key="6">
    <source>
        <dbReference type="EMBL" id="CAG98807.1"/>
    </source>
</evidence>
<dbReference type="STRING" id="284590.Q6CIZ0"/>
<feature type="transmembrane region" description="Helical" evidence="2">
    <location>
        <begin position="35"/>
        <end position="57"/>
    </location>
</feature>
<feature type="compositionally biased region" description="Basic and acidic residues" evidence="1">
    <location>
        <begin position="1"/>
        <end position="10"/>
    </location>
</feature>
<evidence type="ECO:0000259" key="3">
    <source>
        <dbReference type="Pfam" id="PF20775"/>
    </source>
</evidence>
<dbReference type="Pfam" id="PF22786">
    <property type="entry name" value="Tag1_C"/>
    <property type="match status" value="1"/>
</dbReference>
<name>Q6CIZ0_KLULA</name>
<gene>
    <name evidence="6" type="ORF">KLLA0_F22858g</name>
</gene>
<feature type="domain" description="Tag1 N-terminal" evidence="3">
    <location>
        <begin position="62"/>
        <end position="240"/>
    </location>
</feature>
<evidence type="ECO:0000256" key="2">
    <source>
        <dbReference type="SAM" id="Phobius"/>
    </source>
</evidence>
<feature type="domain" description="Tag1 middle barrel-like" evidence="5">
    <location>
        <begin position="259"/>
        <end position="416"/>
    </location>
</feature>
<dbReference type="eggNOG" id="ENOG502R0JC">
    <property type="taxonomic scope" value="Eukaryota"/>
</dbReference>
<keyword evidence="7" id="KW-1185">Reference proteome</keyword>
<evidence type="ECO:0000313" key="7">
    <source>
        <dbReference type="Proteomes" id="UP000000598"/>
    </source>
</evidence>
<keyword evidence="2" id="KW-0812">Transmembrane</keyword>
<dbReference type="KEGG" id="kla:KLLA0_F22858g"/>
<dbReference type="HOGENOM" id="CLU_035072_0_0_1"/>
<reference evidence="6 7" key="1">
    <citation type="journal article" date="2004" name="Nature">
        <title>Genome evolution in yeasts.</title>
        <authorList>
            <consortium name="Genolevures"/>
            <person name="Dujon B."/>
            <person name="Sherman D."/>
            <person name="Fischer G."/>
            <person name="Durrens P."/>
            <person name="Casaregola S."/>
            <person name="Lafontaine I."/>
            <person name="de Montigny J."/>
            <person name="Marck C."/>
            <person name="Neuveglise C."/>
            <person name="Talla E."/>
            <person name="Goffard N."/>
            <person name="Frangeul L."/>
            <person name="Aigle M."/>
            <person name="Anthouard V."/>
            <person name="Babour A."/>
            <person name="Barbe V."/>
            <person name="Barnay S."/>
            <person name="Blanchin S."/>
            <person name="Beckerich J.M."/>
            <person name="Beyne E."/>
            <person name="Bleykasten C."/>
            <person name="Boisrame A."/>
            <person name="Boyer J."/>
            <person name="Cattolico L."/>
            <person name="Confanioleri F."/>
            <person name="de Daruvar A."/>
            <person name="Despons L."/>
            <person name="Fabre E."/>
            <person name="Fairhead C."/>
            <person name="Ferry-Dumazet H."/>
            <person name="Groppi A."/>
            <person name="Hantraye F."/>
            <person name="Hennequin C."/>
            <person name="Jauniaux N."/>
            <person name="Joyet P."/>
            <person name="Kachouri R."/>
            <person name="Kerrest A."/>
            <person name="Koszul R."/>
            <person name="Lemaire M."/>
            <person name="Lesur I."/>
            <person name="Ma L."/>
            <person name="Muller H."/>
            <person name="Nicaud J.M."/>
            <person name="Nikolski M."/>
            <person name="Oztas S."/>
            <person name="Ozier-Kalogeropoulos O."/>
            <person name="Pellenz S."/>
            <person name="Potier S."/>
            <person name="Richard G.F."/>
            <person name="Straub M.L."/>
            <person name="Suleau A."/>
            <person name="Swennene D."/>
            <person name="Tekaia F."/>
            <person name="Wesolowski-Louvel M."/>
            <person name="Westhof E."/>
            <person name="Wirth B."/>
            <person name="Zeniou-Meyer M."/>
            <person name="Zivanovic I."/>
            <person name="Bolotin-Fukuhara M."/>
            <person name="Thierry A."/>
            <person name="Bouchier C."/>
            <person name="Caudron B."/>
            <person name="Scarpelli C."/>
            <person name="Gaillardin C."/>
            <person name="Weissenbach J."/>
            <person name="Wincker P."/>
            <person name="Souciet J.L."/>
        </authorList>
    </citation>
    <scope>NUCLEOTIDE SEQUENCE [LARGE SCALE GENOMIC DNA]</scope>
    <source>
        <strain evidence="7">ATCC 8585 / CBS 2359 / DSM 70799 / NBRC 1267 / NRRL Y-1140 / WM37</strain>
    </source>
</reference>
<dbReference type="InterPro" id="IPR055011">
    <property type="entry name" value="Tag1_C"/>
</dbReference>
<dbReference type="InParanoid" id="Q6CIZ0"/>
<evidence type="ECO:0000259" key="4">
    <source>
        <dbReference type="Pfam" id="PF22786"/>
    </source>
</evidence>
<dbReference type="PaxDb" id="284590-Q6CIZ0"/>
<proteinExistence type="predicted"/>
<feature type="region of interest" description="Disordered" evidence="1">
    <location>
        <begin position="1"/>
        <end position="29"/>
    </location>
</feature>
<evidence type="ECO:0000256" key="1">
    <source>
        <dbReference type="SAM" id="MobiDB-lite"/>
    </source>
</evidence>
<dbReference type="OMA" id="DWIRYIN"/>
<feature type="domain" description="Tag1 C-terminal" evidence="4">
    <location>
        <begin position="474"/>
        <end position="587"/>
    </location>
</feature>
<dbReference type="InterPro" id="IPR055012">
    <property type="entry name" value="Tag1_N"/>
</dbReference>
<keyword evidence="2" id="KW-0472">Membrane</keyword>
<dbReference type="EMBL" id="CR382126">
    <property type="protein sequence ID" value="CAG98807.1"/>
    <property type="molecule type" value="Genomic_DNA"/>
</dbReference>
<keyword evidence="2" id="KW-1133">Transmembrane helix</keyword>
<organism evidence="6 7">
    <name type="scientific">Kluyveromyces lactis (strain ATCC 8585 / CBS 2359 / DSM 70799 / NBRC 1267 / NRRL Y-1140 / WM37)</name>
    <name type="common">Yeast</name>
    <name type="synonym">Candida sphaerica</name>
    <dbReference type="NCBI Taxonomy" id="284590"/>
    <lineage>
        <taxon>Eukaryota</taxon>
        <taxon>Fungi</taxon>
        <taxon>Dikarya</taxon>
        <taxon>Ascomycota</taxon>
        <taxon>Saccharomycotina</taxon>
        <taxon>Saccharomycetes</taxon>
        <taxon>Saccharomycetales</taxon>
        <taxon>Saccharomycetaceae</taxon>
        <taxon>Kluyveromyces</taxon>
    </lineage>
</organism>
<evidence type="ECO:0000259" key="5">
    <source>
        <dbReference type="Pfam" id="PF22787"/>
    </source>
</evidence>
<accession>Q6CIZ0</accession>
<dbReference type="Proteomes" id="UP000000598">
    <property type="component" value="Chromosome F"/>
</dbReference>
<dbReference type="AlphaFoldDB" id="Q6CIZ0"/>
<dbReference type="InterPro" id="IPR055010">
    <property type="entry name" value="Tag1_M"/>
</dbReference>
<dbReference type="Pfam" id="PF22787">
    <property type="entry name" value="Tag1_M"/>
    <property type="match status" value="1"/>
</dbReference>
<protein>
    <submittedName>
        <fullName evidence="6">KLLA0F22858p</fullName>
    </submittedName>
</protein>
<dbReference type="Pfam" id="PF20775">
    <property type="entry name" value="Tag1_N"/>
    <property type="match status" value="1"/>
</dbReference>